<dbReference type="RefSeq" id="WP_379908892.1">
    <property type="nucleotide sequence ID" value="NZ_JBHSWE010000001.1"/>
</dbReference>
<reference evidence="3" key="1">
    <citation type="journal article" date="2019" name="Int. J. Syst. Evol. Microbiol.">
        <title>The Global Catalogue of Microorganisms (GCM) 10K type strain sequencing project: providing services to taxonomists for standard genome sequencing and annotation.</title>
        <authorList>
            <consortium name="The Broad Institute Genomics Platform"/>
            <consortium name="The Broad Institute Genome Sequencing Center for Infectious Disease"/>
            <person name="Wu L."/>
            <person name="Ma J."/>
        </authorList>
    </citation>
    <scope>NUCLEOTIDE SEQUENCE [LARGE SCALE GENOMIC DNA]</scope>
    <source>
        <strain evidence="3">NBRC 111756</strain>
    </source>
</reference>
<protein>
    <submittedName>
        <fullName evidence="2">Crp/Fnr family transcriptional regulator</fullName>
    </submittedName>
</protein>
<dbReference type="InterPro" id="IPR018490">
    <property type="entry name" value="cNMP-bd_dom_sf"/>
</dbReference>
<keyword evidence="3" id="KW-1185">Reference proteome</keyword>
<accession>A0ABW1ZYX2</accession>
<organism evidence="2 3">
    <name type="scientific">Marinobacterium aestuariivivens</name>
    <dbReference type="NCBI Taxonomy" id="1698799"/>
    <lineage>
        <taxon>Bacteria</taxon>
        <taxon>Pseudomonadati</taxon>
        <taxon>Pseudomonadota</taxon>
        <taxon>Gammaproteobacteria</taxon>
        <taxon>Oceanospirillales</taxon>
        <taxon>Oceanospirillaceae</taxon>
        <taxon>Marinobacterium</taxon>
    </lineage>
</organism>
<dbReference type="EMBL" id="JBHSWE010000001">
    <property type="protein sequence ID" value="MFC6670390.1"/>
    <property type="molecule type" value="Genomic_DNA"/>
</dbReference>
<dbReference type="Proteomes" id="UP001596422">
    <property type="component" value="Unassembled WGS sequence"/>
</dbReference>
<dbReference type="PROSITE" id="PS50042">
    <property type="entry name" value="CNMP_BINDING_3"/>
    <property type="match status" value="1"/>
</dbReference>
<dbReference type="Gene3D" id="2.60.120.10">
    <property type="entry name" value="Jelly Rolls"/>
    <property type="match status" value="1"/>
</dbReference>
<dbReference type="InterPro" id="IPR000595">
    <property type="entry name" value="cNMP-bd_dom"/>
</dbReference>
<dbReference type="SMART" id="SM00100">
    <property type="entry name" value="cNMP"/>
    <property type="match status" value="1"/>
</dbReference>
<dbReference type="InterPro" id="IPR014710">
    <property type="entry name" value="RmlC-like_jellyroll"/>
</dbReference>
<dbReference type="Pfam" id="PF00027">
    <property type="entry name" value="cNMP_binding"/>
    <property type="match status" value="1"/>
</dbReference>
<name>A0ABW1ZYX2_9GAMM</name>
<feature type="domain" description="Cyclic nucleotide-binding" evidence="1">
    <location>
        <begin position="79"/>
        <end position="182"/>
    </location>
</feature>
<gene>
    <name evidence="2" type="ORF">ACFQDL_10055</name>
</gene>
<dbReference type="CDD" id="cd00038">
    <property type="entry name" value="CAP_ED"/>
    <property type="match status" value="1"/>
</dbReference>
<evidence type="ECO:0000313" key="3">
    <source>
        <dbReference type="Proteomes" id="UP001596422"/>
    </source>
</evidence>
<sequence>MATHDKEQRRETLFQVRRLMPETTLIVLEPEFSNTDDYDLVLKLHDGRLQQDEATAERNRLDSTADFESKRRIIAGADVFSHLRPAQIRLLAYASHWVRVEAGDYLFRAGDFPDGAYILAEGVAQMRFAGSAPEAPSVTDVGPGRLIGDLSVILDRPRSMNLLAIRPVLALRLERRELLQIIDNDVMVATSLLRTVSGHLYEAAESIRVERYENDG</sequence>
<dbReference type="SUPFAM" id="SSF51206">
    <property type="entry name" value="cAMP-binding domain-like"/>
    <property type="match status" value="1"/>
</dbReference>
<comment type="caution">
    <text evidence="2">The sequence shown here is derived from an EMBL/GenBank/DDBJ whole genome shotgun (WGS) entry which is preliminary data.</text>
</comment>
<evidence type="ECO:0000259" key="1">
    <source>
        <dbReference type="PROSITE" id="PS50042"/>
    </source>
</evidence>
<evidence type="ECO:0000313" key="2">
    <source>
        <dbReference type="EMBL" id="MFC6670390.1"/>
    </source>
</evidence>
<proteinExistence type="predicted"/>